<comment type="caution">
    <text evidence="2">The sequence shown here is derived from an EMBL/GenBank/DDBJ whole genome shotgun (WGS) entry which is preliminary data.</text>
</comment>
<dbReference type="AlphaFoldDB" id="A0A9D3UGM9"/>
<sequence>MGQPLGPPSGKLAHYSKEAIDGPSAILSVLVSLNTNGQDVLCWNGSSNGQFSLSSTYVLAANREQVRGIEREKQWRSLWKLKLPHKIKLSLWKCGLKCLPTASFLCGRGMEFGGRQWVGYRKLGII</sequence>
<protein>
    <recommendedName>
        <fullName evidence="1">Reverse transcriptase zinc-binding domain-containing protein</fullName>
    </recommendedName>
</protein>
<reference evidence="2 3" key="1">
    <citation type="journal article" date="2021" name="Plant Biotechnol. J.">
        <title>Multi-omics assisted identification of the key and species-specific regulatory components of drought-tolerant mechanisms in Gossypium stocksii.</title>
        <authorList>
            <person name="Yu D."/>
            <person name="Ke L."/>
            <person name="Zhang D."/>
            <person name="Wu Y."/>
            <person name="Sun Y."/>
            <person name="Mei J."/>
            <person name="Sun J."/>
            <person name="Sun Y."/>
        </authorList>
    </citation>
    <scope>NUCLEOTIDE SEQUENCE [LARGE SCALE GENOMIC DNA]</scope>
    <source>
        <strain evidence="3">cv. E1</strain>
        <tissue evidence="2">Leaf</tissue>
    </source>
</reference>
<organism evidence="2 3">
    <name type="scientific">Gossypium stocksii</name>
    <dbReference type="NCBI Taxonomy" id="47602"/>
    <lineage>
        <taxon>Eukaryota</taxon>
        <taxon>Viridiplantae</taxon>
        <taxon>Streptophyta</taxon>
        <taxon>Embryophyta</taxon>
        <taxon>Tracheophyta</taxon>
        <taxon>Spermatophyta</taxon>
        <taxon>Magnoliopsida</taxon>
        <taxon>eudicotyledons</taxon>
        <taxon>Gunneridae</taxon>
        <taxon>Pentapetalae</taxon>
        <taxon>rosids</taxon>
        <taxon>malvids</taxon>
        <taxon>Malvales</taxon>
        <taxon>Malvaceae</taxon>
        <taxon>Malvoideae</taxon>
        <taxon>Gossypium</taxon>
    </lineage>
</organism>
<accession>A0A9D3UGM9</accession>
<proteinExistence type="predicted"/>
<evidence type="ECO:0000259" key="1">
    <source>
        <dbReference type="Pfam" id="PF13966"/>
    </source>
</evidence>
<gene>
    <name evidence="2" type="ORF">J1N35_042069</name>
</gene>
<dbReference type="InterPro" id="IPR026960">
    <property type="entry name" value="RVT-Znf"/>
</dbReference>
<dbReference type="OrthoDB" id="1434940at2759"/>
<feature type="domain" description="Reverse transcriptase zinc-binding" evidence="1">
    <location>
        <begin position="51"/>
        <end position="112"/>
    </location>
</feature>
<evidence type="ECO:0000313" key="2">
    <source>
        <dbReference type="EMBL" id="KAH1040326.1"/>
    </source>
</evidence>
<dbReference type="Proteomes" id="UP000828251">
    <property type="component" value="Unassembled WGS sequence"/>
</dbReference>
<name>A0A9D3UGM9_9ROSI</name>
<evidence type="ECO:0000313" key="3">
    <source>
        <dbReference type="Proteomes" id="UP000828251"/>
    </source>
</evidence>
<keyword evidence="3" id="KW-1185">Reference proteome</keyword>
<dbReference type="EMBL" id="JAIQCV010000012">
    <property type="protein sequence ID" value="KAH1040326.1"/>
    <property type="molecule type" value="Genomic_DNA"/>
</dbReference>
<dbReference type="Pfam" id="PF13966">
    <property type="entry name" value="zf-RVT"/>
    <property type="match status" value="1"/>
</dbReference>